<protein>
    <submittedName>
        <fullName evidence="2">Uncharacterized protein LOC106066232 isoform X1</fullName>
    </submittedName>
</protein>
<keyword evidence="1" id="KW-1185">Reference proteome</keyword>
<gene>
    <name evidence="2" type="primary">LOC106066232</name>
</gene>
<dbReference type="Pfam" id="PF13365">
    <property type="entry name" value="Trypsin_2"/>
    <property type="match status" value="1"/>
</dbReference>
<dbReference type="OrthoDB" id="6099852at2759"/>
<organism evidence="1 2">
    <name type="scientific">Biomphalaria glabrata</name>
    <name type="common">Bloodfluke planorb</name>
    <name type="synonym">Freshwater snail</name>
    <dbReference type="NCBI Taxonomy" id="6526"/>
    <lineage>
        <taxon>Eukaryota</taxon>
        <taxon>Metazoa</taxon>
        <taxon>Spiralia</taxon>
        <taxon>Lophotrochozoa</taxon>
        <taxon>Mollusca</taxon>
        <taxon>Gastropoda</taxon>
        <taxon>Heterobranchia</taxon>
        <taxon>Euthyneura</taxon>
        <taxon>Panpulmonata</taxon>
        <taxon>Hygrophila</taxon>
        <taxon>Lymnaeoidea</taxon>
        <taxon>Planorbidae</taxon>
        <taxon>Biomphalaria</taxon>
    </lineage>
</organism>
<dbReference type="OMA" id="ICLEIMR"/>
<dbReference type="InterPro" id="IPR009003">
    <property type="entry name" value="Peptidase_S1_PA"/>
</dbReference>
<evidence type="ECO:0000313" key="1">
    <source>
        <dbReference type="Proteomes" id="UP001165740"/>
    </source>
</evidence>
<evidence type="ECO:0000313" key="2">
    <source>
        <dbReference type="RefSeq" id="XP_055860202.1"/>
    </source>
</evidence>
<sequence>MQLDLESKEKKWIDFPWQCIFSRLTTQHITRNTMKKKTKSKEIKCTESYVVEEVCESFSGNEERSCSCDKATNTFIPITQLTLEKLPDKLQDSSLLDFLTAVEKLVVHLYIKVPGEGKGHTGTGFAWIGKDEVDEYDKCPVSNCPVLTPHKSYGGVIVYTNHHVVANDKEAAACQVRFFFNEGKFTPMFFDKINAGVYHCGVQGNGETTVLAFGQALREHRVAKDLVGLQIIFHEKDLFEMVQDFTKKRVAAWSKIRPEKKDLFKQHAVVISHPHGEAKVISFGKLLSLEEDKEKEKVTRYTASTCTGSSGAPVLTGHYATRPFTHRGKEYSETSVVNISNSF</sequence>
<proteinExistence type="predicted"/>
<dbReference type="AlphaFoldDB" id="A0A9W2YBU5"/>
<dbReference type="GeneID" id="106066232"/>
<dbReference type="SUPFAM" id="SSF50494">
    <property type="entry name" value="Trypsin-like serine proteases"/>
    <property type="match status" value="1"/>
</dbReference>
<dbReference type="Proteomes" id="UP001165740">
    <property type="component" value="Chromosome 11"/>
</dbReference>
<name>A0A9W2YBU5_BIOGL</name>
<dbReference type="RefSeq" id="XP_055860202.1">
    <property type="nucleotide sequence ID" value="XM_056004227.1"/>
</dbReference>
<reference evidence="2" key="1">
    <citation type="submission" date="2025-08" db="UniProtKB">
        <authorList>
            <consortium name="RefSeq"/>
        </authorList>
    </citation>
    <scope>IDENTIFICATION</scope>
</reference>
<accession>A0A9W2YBU5</accession>